<keyword evidence="3" id="KW-1185">Reference proteome</keyword>
<comment type="caution">
    <text evidence="2">The sequence shown here is derived from an EMBL/GenBank/DDBJ whole genome shotgun (WGS) entry which is preliminary data.</text>
</comment>
<accession>A0A4Q4T5E9</accession>
<evidence type="ECO:0000256" key="1">
    <source>
        <dbReference type="SAM" id="MobiDB-lite"/>
    </source>
</evidence>
<dbReference type="PANTHER" id="PTHR37827">
    <property type="entry name" value="TUDOR DOMAIN-CONTAINING PROTEIN"/>
    <property type="match status" value="1"/>
</dbReference>
<sequence length="261" mass="29831">MAVIPPEQQRNFEIFRDCLSTVLIEKISQPQSQPKRRTKPNTNKKAARASQPHFDNDTSFNPAEDLADFTDYIASETFQYLPEELRILDYYGYSKDTDLQARYALPLTGDNVADLLPALDPSISDSLTAYGITHDAVQAINEFLAPVLTSLVNAISTPPPVPSSTKAQAEGCEICGRDWIPLSYHHLIPRFVHAKAVKRGWHREEVLQNVAWLCGACHRFVHRFADHEELARHYYTVELLMQEEQVVKWADWVGRLRWKGR</sequence>
<evidence type="ECO:0000313" key="3">
    <source>
        <dbReference type="Proteomes" id="UP000293360"/>
    </source>
</evidence>
<dbReference type="PANTHER" id="PTHR37827:SF1">
    <property type="entry name" value="HNH DOMAIN-CONTAINING PROTEIN"/>
    <property type="match status" value="1"/>
</dbReference>
<dbReference type="STRING" id="155417.A0A4Q4T5E9"/>
<dbReference type="EMBL" id="QJNU01000438">
    <property type="protein sequence ID" value="RYO99040.1"/>
    <property type="molecule type" value="Genomic_DNA"/>
</dbReference>
<evidence type="ECO:0008006" key="4">
    <source>
        <dbReference type="Google" id="ProtNLM"/>
    </source>
</evidence>
<dbReference type="Proteomes" id="UP000293360">
    <property type="component" value="Unassembled WGS sequence"/>
</dbReference>
<protein>
    <recommendedName>
        <fullName evidence="4">HNH domain-containing protein</fullName>
    </recommendedName>
</protein>
<dbReference type="AlphaFoldDB" id="A0A4Q4T5E9"/>
<evidence type="ECO:0000313" key="2">
    <source>
        <dbReference type="EMBL" id="RYO99040.1"/>
    </source>
</evidence>
<feature type="region of interest" description="Disordered" evidence="1">
    <location>
        <begin position="27"/>
        <end position="59"/>
    </location>
</feature>
<name>A0A4Q4T5E9_9PEZI</name>
<proteinExistence type="predicted"/>
<dbReference type="OrthoDB" id="4850648at2759"/>
<gene>
    <name evidence="2" type="ORF">DL764_006922</name>
</gene>
<reference evidence="2 3" key="1">
    <citation type="submission" date="2018-06" db="EMBL/GenBank/DDBJ databases">
        <title>Complete Genomes of Monosporascus.</title>
        <authorList>
            <person name="Robinson A.J."/>
            <person name="Natvig D.O."/>
        </authorList>
    </citation>
    <scope>NUCLEOTIDE SEQUENCE [LARGE SCALE GENOMIC DNA]</scope>
    <source>
        <strain evidence="2 3">CBS 110550</strain>
    </source>
</reference>
<organism evidence="2 3">
    <name type="scientific">Monosporascus ibericus</name>
    <dbReference type="NCBI Taxonomy" id="155417"/>
    <lineage>
        <taxon>Eukaryota</taxon>
        <taxon>Fungi</taxon>
        <taxon>Dikarya</taxon>
        <taxon>Ascomycota</taxon>
        <taxon>Pezizomycotina</taxon>
        <taxon>Sordariomycetes</taxon>
        <taxon>Xylariomycetidae</taxon>
        <taxon>Xylariales</taxon>
        <taxon>Xylariales incertae sedis</taxon>
        <taxon>Monosporascus</taxon>
    </lineage>
</organism>